<evidence type="ECO:0000313" key="2">
    <source>
        <dbReference type="Proteomes" id="UP000517753"/>
    </source>
</evidence>
<sequence length="337" mass="35521">MASQPLYQPYSPPAPAAALPNIRVAFSNSAAAIAVQRRLAEMPAAVRDATLDEVAAAERLAGLAREVGADTKALIATARHALSPAMFKAFVAWGEATARFAGEREDDDELGYRLCDAHTGSIDAVTETPACSMDDLLLKVWIAAIEASDSRVMGPLAINRARRTLIHTTIAGLIPDLQTASAVTCGLDAIARKAEPATTTASWPALLANVIADAFAAEKVSATYNALQAAGTGDQWSEALAAYKAARAISDQCPIEHPQVDALCDTYCMAMDHLIDRVPARNLGDVVTKIDLALERAGGSVDELFADHARGIIADVKRLATKQPKASLVSRQPELGA</sequence>
<organism evidence="1 2">
    <name type="scientific">Sphingomonas melonis</name>
    <dbReference type="NCBI Taxonomy" id="152682"/>
    <lineage>
        <taxon>Bacteria</taxon>
        <taxon>Pseudomonadati</taxon>
        <taxon>Pseudomonadota</taxon>
        <taxon>Alphaproteobacteria</taxon>
        <taxon>Sphingomonadales</taxon>
        <taxon>Sphingomonadaceae</taxon>
        <taxon>Sphingomonas</taxon>
    </lineage>
</organism>
<dbReference type="Proteomes" id="UP000517753">
    <property type="component" value="Unassembled WGS sequence"/>
</dbReference>
<comment type="caution">
    <text evidence="1">The sequence shown here is derived from an EMBL/GenBank/DDBJ whole genome shotgun (WGS) entry which is preliminary data.</text>
</comment>
<name>A0A7Y9FKV6_9SPHN</name>
<gene>
    <name evidence="1" type="ORF">HD841_000656</name>
</gene>
<reference evidence="1 2" key="2">
    <citation type="submission" date="2020-08" db="EMBL/GenBank/DDBJ databases">
        <title>The Agave Microbiome: Exploring the role of microbial communities in plant adaptations to desert environments.</title>
        <authorList>
            <person name="Partida-Martinez L.P."/>
        </authorList>
    </citation>
    <scope>NUCLEOTIDE SEQUENCE [LARGE SCALE GENOMIC DNA]</scope>
    <source>
        <strain evidence="1 2">AS2.3</strain>
    </source>
</reference>
<dbReference type="RefSeq" id="WP_179507427.1">
    <property type="nucleotide sequence ID" value="NZ_JACCBY010000001.1"/>
</dbReference>
<proteinExistence type="predicted"/>
<reference evidence="1 2" key="1">
    <citation type="submission" date="2020-07" db="EMBL/GenBank/DDBJ databases">
        <authorList>
            <person name="Partida-Martinez L."/>
            <person name="Huntemann M."/>
            <person name="Clum A."/>
            <person name="Wang J."/>
            <person name="Palaniappan K."/>
            <person name="Ritter S."/>
            <person name="Chen I.-M."/>
            <person name="Stamatis D."/>
            <person name="Reddy T."/>
            <person name="O'Malley R."/>
            <person name="Daum C."/>
            <person name="Shapiro N."/>
            <person name="Ivanova N."/>
            <person name="Kyrpides N."/>
            <person name="Woyke T."/>
        </authorList>
    </citation>
    <scope>NUCLEOTIDE SEQUENCE [LARGE SCALE GENOMIC DNA]</scope>
    <source>
        <strain evidence="1 2">AS2.3</strain>
    </source>
</reference>
<keyword evidence="2" id="KW-1185">Reference proteome</keyword>
<protein>
    <submittedName>
        <fullName evidence="1">Uncharacterized protein</fullName>
    </submittedName>
</protein>
<evidence type="ECO:0000313" key="1">
    <source>
        <dbReference type="EMBL" id="NYD88887.1"/>
    </source>
</evidence>
<accession>A0A7Y9FKV6</accession>
<dbReference type="EMBL" id="JACCBY010000001">
    <property type="protein sequence ID" value="NYD88887.1"/>
    <property type="molecule type" value="Genomic_DNA"/>
</dbReference>
<dbReference type="AlphaFoldDB" id="A0A7Y9FKV6"/>